<dbReference type="EMBL" id="JACRWD010000002">
    <property type="protein sequence ID" value="MBC6003773.1"/>
    <property type="molecule type" value="Genomic_DNA"/>
</dbReference>
<evidence type="ECO:0008006" key="4">
    <source>
        <dbReference type="Google" id="ProtNLM"/>
    </source>
</evidence>
<proteinExistence type="predicted"/>
<feature type="transmembrane region" description="Helical" evidence="1">
    <location>
        <begin position="174"/>
        <end position="192"/>
    </location>
</feature>
<evidence type="ECO:0000313" key="3">
    <source>
        <dbReference type="Proteomes" id="UP000611796"/>
    </source>
</evidence>
<evidence type="ECO:0000256" key="1">
    <source>
        <dbReference type="SAM" id="Phobius"/>
    </source>
</evidence>
<name>A0ABR7K3T9_9FIRM</name>
<sequence>MEGTGIKSKENLYKDFELMDSFRIVIYSIVGIFIFFIPININGHTNTILYHMYFFIQEKYIELIKIYIFIMVSIGAILPILKYKDKDCDIFSNIIKCIKPISIIFILIIFSKKDYNLYSDDSLLFMQDLVLKSVILLSLSSIFMPLITEYGLLDIVEAYFHKYMKKNFKLSGKCILNIMIYLFIDTFSGMFMTNKLYKKGKLRHNEACILVSCFSFTSIINYFYIADELKLESKLLTMIISLFLSLFVNYLVCRIWPLKNKKKSYLNKTSYKESNFKKDKFKNAVRKYLLNKENNKLSTLMIDSFKESFNIIMTILPNLVIIIFIGEFLINNTGLVNTISHIIQPIMELLKLPNKIQLSECICLSLFNANRVIKFINNDISNISIFIIFVISIMQTISITGNILYSSGINIPLKKVEFIIIGMEKLLITLILISLVYYLNLIYL</sequence>
<feature type="transmembrane region" description="Helical" evidence="1">
    <location>
        <begin position="426"/>
        <end position="443"/>
    </location>
</feature>
<feature type="transmembrane region" description="Helical" evidence="1">
    <location>
        <begin position="93"/>
        <end position="110"/>
    </location>
</feature>
<comment type="caution">
    <text evidence="2">The sequence shown here is derived from an EMBL/GenBank/DDBJ whole genome shotgun (WGS) entry which is preliminary data.</text>
</comment>
<keyword evidence="1" id="KW-0812">Transmembrane</keyword>
<accession>A0ABR7K3T9</accession>
<protein>
    <recommendedName>
        <fullName evidence="4">Nucleoside recognition domain protein</fullName>
    </recommendedName>
</protein>
<organism evidence="2 3">
    <name type="scientific">Paeniclostridium hominis</name>
    <dbReference type="NCBI Taxonomy" id="2764329"/>
    <lineage>
        <taxon>Bacteria</taxon>
        <taxon>Bacillati</taxon>
        <taxon>Bacillota</taxon>
        <taxon>Clostridia</taxon>
        <taxon>Peptostreptococcales</taxon>
        <taxon>Peptostreptococcaceae</taxon>
        <taxon>Paeniclostridium</taxon>
    </lineage>
</organism>
<reference evidence="2 3" key="1">
    <citation type="submission" date="2020-08" db="EMBL/GenBank/DDBJ databases">
        <authorList>
            <person name="Liu C."/>
            <person name="Sun Q."/>
        </authorList>
    </citation>
    <scope>NUCLEOTIDE SEQUENCE [LARGE SCALE GENOMIC DNA]</scope>
    <source>
        <strain evidence="2 3">NSJ-45</strain>
    </source>
</reference>
<feature type="transmembrane region" description="Helical" evidence="1">
    <location>
        <begin position="130"/>
        <end position="153"/>
    </location>
</feature>
<feature type="transmembrane region" description="Helical" evidence="1">
    <location>
        <begin position="61"/>
        <end position="81"/>
    </location>
</feature>
<evidence type="ECO:0000313" key="2">
    <source>
        <dbReference type="EMBL" id="MBC6003773.1"/>
    </source>
</evidence>
<gene>
    <name evidence="2" type="ORF">H8891_08155</name>
</gene>
<keyword evidence="3" id="KW-1185">Reference proteome</keyword>
<feature type="transmembrane region" description="Helical" evidence="1">
    <location>
        <begin position="383"/>
        <end position="405"/>
    </location>
</feature>
<keyword evidence="1" id="KW-0472">Membrane</keyword>
<feature type="transmembrane region" description="Helical" evidence="1">
    <location>
        <begin position="21"/>
        <end position="41"/>
    </location>
</feature>
<keyword evidence="1" id="KW-1133">Transmembrane helix</keyword>
<dbReference type="RefSeq" id="WP_187006047.1">
    <property type="nucleotide sequence ID" value="NZ_JACRWD010000002.1"/>
</dbReference>
<feature type="transmembrane region" description="Helical" evidence="1">
    <location>
        <begin position="309"/>
        <end position="330"/>
    </location>
</feature>
<feature type="transmembrane region" description="Helical" evidence="1">
    <location>
        <begin position="235"/>
        <end position="253"/>
    </location>
</feature>
<dbReference type="Proteomes" id="UP000611796">
    <property type="component" value="Unassembled WGS sequence"/>
</dbReference>